<dbReference type="PROSITE" id="PS00107">
    <property type="entry name" value="PROTEIN_KINASE_ATP"/>
    <property type="match status" value="1"/>
</dbReference>
<dbReference type="Pfam" id="PF00069">
    <property type="entry name" value="Pkinase"/>
    <property type="match status" value="2"/>
</dbReference>
<evidence type="ECO:0000256" key="3">
    <source>
        <dbReference type="ARBA" id="ARBA00022679"/>
    </source>
</evidence>
<evidence type="ECO:0000256" key="4">
    <source>
        <dbReference type="ARBA" id="ARBA00022741"/>
    </source>
</evidence>
<dbReference type="eggNOG" id="KOG0032">
    <property type="taxonomic scope" value="Eukaryota"/>
</dbReference>
<dbReference type="InterPro" id="IPR017441">
    <property type="entry name" value="Protein_kinase_ATP_BS"/>
</dbReference>
<feature type="compositionally biased region" description="Basic and acidic residues" evidence="10">
    <location>
        <begin position="75"/>
        <end position="89"/>
    </location>
</feature>
<dbReference type="GO" id="GO:0005938">
    <property type="term" value="C:cell cortex"/>
    <property type="evidence" value="ECO:0007669"/>
    <property type="project" value="TreeGrafter"/>
</dbReference>
<keyword evidence="4 9" id="KW-0547">Nucleotide-binding</keyword>
<gene>
    <name evidence="12" type="ORF">ZYGR_0AD05430</name>
</gene>
<evidence type="ECO:0000256" key="9">
    <source>
        <dbReference type="PROSITE-ProRule" id="PRU10141"/>
    </source>
</evidence>
<evidence type="ECO:0000313" key="13">
    <source>
        <dbReference type="Proteomes" id="UP000187013"/>
    </source>
</evidence>
<keyword evidence="5" id="KW-0418">Kinase</keyword>
<evidence type="ECO:0000256" key="10">
    <source>
        <dbReference type="SAM" id="MobiDB-lite"/>
    </source>
</evidence>
<organism evidence="12 13">
    <name type="scientific">Zygosaccharomyces rouxii</name>
    <dbReference type="NCBI Taxonomy" id="4956"/>
    <lineage>
        <taxon>Eukaryota</taxon>
        <taxon>Fungi</taxon>
        <taxon>Dikarya</taxon>
        <taxon>Ascomycota</taxon>
        <taxon>Saccharomycotina</taxon>
        <taxon>Saccharomycetes</taxon>
        <taxon>Saccharomycetales</taxon>
        <taxon>Saccharomycetaceae</taxon>
        <taxon>Zygosaccharomyces</taxon>
    </lineage>
</organism>
<dbReference type="PANTHER" id="PTHR24343:SF572">
    <property type="entry name" value="FATTY ACYL-COA SYNTHETASE AND RNA PROCESSING-ASSOCIATED KINASE 1-RELATED"/>
    <property type="match status" value="1"/>
</dbReference>
<comment type="catalytic activity">
    <reaction evidence="8">
        <text>L-seryl-[protein] + ATP = O-phospho-L-seryl-[protein] + ADP + H(+)</text>
        <dbReference type="Rhea" id="RHEA:17989"/>
        <dbReference type="Rhea" id="RHEA-COMP:9863"/>
        <dbReference type="Rhea" id="RHEA-COMP:11604"/>
        <dbReference type="ChEBI" id="CHEBI:15378"/>
        <dbReference type="ChEBI" id="CHEBI:29999"/>
        <dbReference type="ChEBI" id="CHEBI:30616"/>
        <dbReference type="ChEBI" id="CHEBI:83421"/>
        <dbReference type="ChEBI" id="CHEBI:456216"/>
        <dbReference type="EC" id="2.7.11.1"/>
    </reaction>
</comment>
<dbReference type="PANTHER" id="PTHR24343">
    <property type="entry name" value="SERINE/THREONINE KINASE"/>
    <property type="match status" value="1"/>
</dbReference>
<dbReference type="Proteomes" id="UP000187013">
    <property type="component" value="Unassembled WGS sequence"/>
</dbReference>
<name>A0A1Q3A704_ZYGRO</name>
<protein>
    <recommendedName>
        <fullName evidence="1">non-specific serine/threonine protein kinase</fullName>
        <ecNumber evidence="1">2.7.11.1</ecNumber>
    </recommendedName>
</protein>
<feature type="region of interest" description="Disordered" evidence="10">
    <location>
        <begin position="34"/>
        <end position="92"/>
    </location>
</feature>
<dbReference type="GO" id="GO:0005524">
    <property type="term" value="F:ATP binding"/>
    <property type="evidence" value="ECO:0007669"/>
    <property type="project" value="UniProtKB-UniRule"/>
</dbReference>
<comment type="catalytic activity">
    <reaction evidence="7">
        <text>L-threonyl-[protein] + ATP = O-phospho-L-threonyl-[protein] + ADP + H(+)</text>
        <dbReference type="Rhea" id="RHEA:46608"/>
        <dbReference type="Rhea" id="RHEA-COMP:11060"/>
        <dbReference type="Rhea" id="RHEA-COMP:11605"/>
        <dbReference type="ChEBI" id="CHEBI:15378"/>
        <dbReference type="ChEBI" id="CHEBI:30013"/>
        <dbReference type="ChEBI" id="CHEBI:30616"/>
        <dbReference type="ChEBI" id="CHEBI:61977"/>
        <dbReference type="ChEBI" id="CHEBI:456216"/>
        <dbReference type="EC" id="2.7.11.1"/>
    </reaction>
</comment>
<proteinExistence type="predicted"/>
<dbReference type="InterPro" id="IPR008271">
    <property type="entry name" value="Ser/Thr_kinase_AS"/>
</dbReference>
<feature type="compositionally biased region" description="Polar residues" evidence="10">
    <location>
        <begin position="61"/>
        <end position="70"/>
    </location>
</feature>
<feature type="region of interest" description="Disordered" evidence="10">
    <location>
        <begin position="138"/>
        <end position="205"/>
    </location>
</feature>
<feature type="compositionally biased region" description="Polar residues" evidence="10">
    <location>
        <begin position="159"/>
        <end position="179"/>
    </location>
</feature>
<evidence type="ECO:0000256" key="1">
    <source>
        <dbReference type="ARBA" id="ARBA00012513"/>
    </source>
</evidence>
<keyword evidence="2" id="KW-0723">Serine/threonine-protein kinase</keyword>
<dbReference type="SMART" id="SM00220">
    <property type="entry name" value="S_TKc"/>
    <property type="match status" value="1"/>
</dbReference>
<feature type="compositionally biased region" description="Polar residues" evidence="10">
    <location>
        <begin position="196"/>
        <end position="205"/>
    </location>
</feature>
<evidence type="ECO:0000256" key="5">
    <source>
        <dbReference type="ARBA" id="ARBA00022777"/>
    </source>
</evidence>
<feature type="binding site" evidence="9">
    <location>
        <position position="360"/>
    </location>
    <ligand>
        <name>ATP</name>
        <dbReference type="ChEBI" id="CHEBI:30616"/>
    </ligand>
</feature>
<keyword evidence="3" id="KW-0808">Transferase</keyword>
<dbReference type="SUPFAM" id="SSF56112">
    <property type="entry name" value="Protein kinase-like (PK-like)"/>
    <property type="match status" value="1"/>
</dbReference>
<sequence>MPDSQDESLYFEPRKIHRLASGSPSRTSLLRVYSENERANFDQVTGSRKYDDDKHRPIPSGESSQWPPQSRQRRYSLDVEENNKKRNLDEMQNEMQDEYIPELDFADEVTKWLEDEPSPSSWEQSSVSFHSPWLESPNDKMSLHGNSSHAQVEPIPLPNASTRSSSLLAPQTGSAQTEPENFELPKVRRLGRKASGNDSVSSSLGDISTSTLQELKMTPEELVDLLGKLPSDFTSMAYSQRKKIIMDLLPNKDHRIIMSWLKKIMLTNSKSGTSLQNRNSFVSPAAAARSRHGSVASQYLSSFSPANMGGGSIGSAGSSRPDDKGALILGHRLGRIIGFGAWGMIRECVDVTSGDTRAMKIVRFRNNNKVKRQVVKEVCIWKELNHTNILKLWKWKLEDDYAIYCLTDRINSGTLYDLVISWGEIGSSKIRRKHRCKSTIVLCLQVIKALKYMHSICIAHGDIKLENCLLEKPEGNVDDKEIKVVLCDFGMSTHFGLSYKAPKKLVGNKHKSNHGDPMRFNSASDVQNLMISKKPNISKTQSNPNVPSSGGGRQMSQLQRLIKNRKLTHDDTPLGVLSLPRTYGPALSSTHITSEPSLQHLVSPMNQLTPTMDVATPHSGTDASNVPDPHSHIGSLPYAAPELLEPSPPPLGPSADIWALGVMLYAMLTGKLPFKHDFEPRLRAMIASGKFNRELLKFAVIDDVEKEFKGLYETVIGCLTVDINARWSLPMIEEVLEKDSKR</sequence>
<dbReference type="InterPro" id="IPR011009">
    <property type="entry name" value="Kinase-like_dom_sf"/>
</dbReference>
<evidence type="ECO:0000256" key="2">
    <source>
        <dbReference type="ARBA" id="ARBA00022527"/>
    </source>
</evidence>
<dbReference type="AlphaFoldDB" id="A0A1Q3A704"/>
<dbReference type="GO" id="GO:0004674">
    <property type="term" value="F:protein serine/threonine kinase activity"/>
    <property type="evidence" value="ECO:0007669"/>
    <property type="project" value="UniProtKB-KW"/>
</dbReference>
<accession>A0A1Q3A704</accession>
<evidence type="ECO:0000256" key="7">
    <source>
        <dbReference type="ARBA" id="ARBA00047899"/>
    </source>
</evidence>
<dbReference type="InterPro" id="IPR000719">
    <property type="entry name" value="Prot_kinase_dom"/>
</dbReference>
<dbReference type="CDD" id="cd00180">
    <property type="entry name" value="PKc"/>
    <property type="match status" value="1"/>
</dbReference>
<evidence type="ECO:0000259" key="11">
    <source>
        <dbReference type="PROSITE" id="PS50011"/>
    </source>
</evidence>
<feature type="domain" description="Protein kinase" evidence="11">
    <location>
        <begin position="331"/>
        <end position="736"/>
    </location>
</feature>
<evidence type="ECO:0000256" key="6">
    <source>
        <dbReference type="ARBA" id="ARBA00022840"/>
    </source>
</evidence>
<feature type="region of interest" description="Disordered" evidence="10">
    <location>
        <begin position="533"/>
        <end position="555"/>
    </location>
</feature>
<dbReference type="PROSITE" id="PS50011">
    <property type="entry name" value="PROTEIN_KINASE_DOM"/>
    <property type="match status" value="1"/>
</dbReference>
<evidence type="ECO:0000313" key="12">
    <source>
        <dbReference type="EMBL" id="GAV51360.1"/>
    </source>
</evidence>
<dbReference type="OrthoDB" id="4062651at2759"/>
<reference evidence="12 13" key="1">
    <citation type="submission" date="2016-08" db="EMBL/GenBank/DDBJ databases">
        <title>Draft genome sequence of allopolyploid Zygosaccharomyces rouxii.</title>
        <authorList>
            <person name="Watanabe J."/>
            <person name="Uehara K."/>
            <person name="Mogi Y."/>
            <person name="Tsukioka Y."/>
        </authorList>
    </citation>
    <scope>NUCLEOTIDE SEQUENCE [LARGE SCALE GENOMIC DNA]</scope>
    <source>
        <strain evidence="12 13">NBRC 110957</strain>
    </source>
</reference>
<comment type="caution">
    <text evidence="12">The sequence shown here is derived from an EMBL/GenBank/DDBJ whole genome shotgun (WGS) entry which is preliminary data.</text>
</comment>
<dbReference type="EMBL" id="BDGX01000030">
    <property type="protein sequence ID" value="GAV51360.1"/>
    <property type="molecule type" value="Genomic_DNA"/>
</dbReference>
<evidence type="ECO:0000256" key="8">
    <source>
        <dbReference type="ARBA" id="ARBA00048679"/>
    </source>
</evidence>
<keyword evidence="6 9" id="KW-0067">ATP-binding</keyword>
<dbReference type="EC" id="2.7.11.1" evidence="1"/>
<dbReference type="Gene3D" id="1.10.510.10">
    <property type="entry name" value="Transferase(Phosphotransferase) domain 1"/>
    <property type="match status" value="2"/>
</dbReference>
<dbReference type="PROSITE" id="PS00108">
    <property type="entry name" value="PROTEIN_KINASE_ST"/>
    <property type="match status" value="1"/>
</dbReference>